<keyword evidence="4" id="KW-1003">Cell membrane</keyword>
<feature type="transmembrane region" description="Helical" evidence="12">
    <location>
        <begin position="353"/>
        <end position="374"/>
    </location>
</feature>
<dbReference type="EMBL" id="CAJOBB010004635">
    <property type="protein sequence ID" value="CAF4097072.1"/>
    <property type="molecule type" value="Genomic_DNA"/>
</dbReference>
<dbReference type="InterPro" id="IPR038377">
    <property type="entry name" value="Na/Glc_symporter_sf"/>
</dbReference>
<dbReference type="Proteomes" id="UP000663868">
    <property type="component" value="Unassembled WGS sequence"/>
</dbReference>
<feature type="transmembrane region" description="Helical" evidence="12">
    <location>
        <begin position="98"/>
        <end position="117"/>
    </location>
</feature>
<feature type="signal peptide" evidence="13">
    <location>
        <begin position="1"/>
        <end position="19"/>
    </location>
</feature>
<dbReference type="PANTHER" id="PTHR42985:SF40">
    <property type="entry name" value="LD47995P-RELATED"/>
    <property type="match status" value="1"/>
</dbReference>
<keyword evidence="13" id="KW-0732">Signal</keyword>
<dbReference type="InterPro" id="IPR051163">
    <property type="entry name" value="Sodium:Solute_Symporter_SSF"/>
</dbReference>
<evidence type="ECO:0000256" key="6">
    <source>
        <dbReference type="ARBA" id="ARBA00022989"/>
    </source>
</evidence>
<gene>
    <name evidence="14" type="ORF">KXQ929_LOCUS34305</name>
</gene>
<keyword evidence="10" id="KW-0739">Sodium transport</keyword>
<proteinExistence type="inferred from homology"/>
<evidence type="ECO:0000256" key="2">
    <source>
        <dbReference type="ARBA" id="ARBA00006434"/>
    </source>
</evidence>
<reference evidence="14" key="1">
    <citation type="submission" date="2021-02" db="EMBL/GenBank/DDBJ databases">
        <authorList>
            <person name="Nowell W R."/>
        </authorList>
    </citation>
    <scope>NUCLEOTIDE SEQUENCE</scope>
</reference>
<evidence type="ECO:0000256" key="12">
    <source>
        <dbReference type="SAM" id="Phobius"/>
    </source>
</evidence>
<dbReference type="PANTHER" id="PTHR42985">
    <property type="entry name" value="SODIUM-COUPLED MONOCARBOXYLATE TRANSPORTER"/>
    <property type="match status" value="1"/>
</dbReference>
<dbReference type="Pfam" id="PF00474">
    <property type="entry name" value="SSF"/>
    <property type="match status" value="2"/>
</dbReference>
<evidence type="ECO:0000256" key="8">
    <source>
        <dbReference type="ARBA" id="ARBA00023065"/>
    </source>
</evidence>
<evidence type="ECO:0000256" key="4">
    <source>
        <dbReference type="ARBA" id="ARBA00022475"/>
    </source>
</evidence>
<dbReference type="InterPro" id="IPR001734">
    <property type="entry name" value="Na/solute_symporter"/>
</dbReference>
<comment type="subcellular location">
    <subcellularLocation>
        <location evidence="1">Cell membrane</location>
        <topology evidence="1">Multi-pass membrane protein</topology>
    </subcellularLocation>
</comment>
<accession>A0A819UL06</accession>
<name>A0A819UL06_9BILA</name>
<comment type="similarity">
    <text evidence="2 11">Belongs to the sodium:solute symporter (SSF) (TC 2.A.21) family.</text>
</comment>
<evidence type="ECO:0000313" key="14">
    <source>
        <dbReference type="EMBL" id="CAF4097072.1"/>
    </source>
</evidence>
<comment type="caution">
    <text evidence="14">The sequence shown here is derived from an EMBL/GenBank/DDBJ whole genome shotgun (WGS) entry which is preliminary data.</text>
</comment>
<keyword evidence="3" id="KW-0813">Transport</keyword>
<dbReference type="GO" id="GO:0005886">
    <property type="term" value="C:plasma membrane"/>
    <property type="evidence" value="ECO:0007669"/>
    <property type="project" value="UniProtKB-SubCell"/>
</dbReference>
<keyword evidence="9 12" id="KW-0472">Membrane</keyword>
<keyword evidence="8" id="KW-0406">Ion transport</keyword>
<keyword evidence="7" id="KW-0915">Sodium</keyword>
<evidence type="ECO:0000256" key="13">
    <source>
        <dbReference type="SAM" id="SignalP"/>
    </source>
</evidence>
<evidence type="ECO:0000256" key="5">
    <source>
        <dbReference type="ARBA" id="ARBA00022692"/>
    </source>
</evidence>
<feature type="chain" id="PRO_5032940601" evidence="13">
    <location>
        <begin position="20"/>
        <end position="398"/>
    </location>
</feature>
<sequence length="398" mass="44116">MKILPTAMSLMASITSVASLPGVPVEMYYYETMLVYCTTYITMKVFIPKFHHIGSYLEQRFSLTIRILVTCTFILITILYMSVILYGPSLTLSQVTGLNIWIAIGACGLVCTIYTSIGGMKAVIWTDVVQATVIFTGLILSIIYGLIDAGGISKVFETLKNGNRVQLSVFSVTIDPSVRYTIWSILIGSTFSSTAQYACIQTQAQRYMCVKDTKSAQNYMDELCNECDPLRAKLISRPDQLYPLFVVETSGRIPGLTGLFISCILSATLSTFSSGVNSIATVIFEDIYKRLSKQSVMSDKNQVIFSKILSNKHGGRLLISTVGCVQSINVTLSPTVTKQSSNILVSLFSISPLWIIFNGTIIMIILGLIFSFILSKSFIIEIKNLTKIFYIQIQMIRK</sequence>
<feature type="transmembrane region" description="Helical" evidence="12">
    <location>
        <begin position="124"/>
        <end position="147"/>
    </location>
</feature>
<evidence type="ECO:0000256" key="7">
    <source>
        <dbReference type="ARBA" id="ARBA00023053"/>
    </source>
</evidence>
<keyword evidence="6 12" id="KW-1133">Transmembrane helix</keyword>
<evidence type="ECO:0000313" key="15">
    <source>
        <dbReference type="Proteomes" id="UP000663868"/>
    </source>
</evidence>
<dbReference type="AlphaFoldDB" id="A0A819UL06"/>
<evidence type="ECO:0000256" key="3">
    <source>
        <dbReference type="ARBA" id="ARBA00022448"/>
    </source>
</evidence>
<evidence type="ECO:0000256" key="9">
    <source>
        <dbReference type="ARBA" id="ARBA00023136"/>
    </source>
</evidence>
<dbReference type="GO" id="GO:0006814">
    <property type="term" value="P:sodium ion transport"/>
    <property type="evidence" value="ECO:0007669"/>
    <property type="project" value="UniProtKB-KW"/>
</dbReference>
<evidence type="ECO:0000256" key="1">
    <source>
        <dbReference type="ARBA" id="ARBA00004651"/>
    </source>
</evidence>
<dbReference type="PROSITE" id="PS50283">
    <property type="entry name" value="NA_SOLUT_SYMP_3"/>
    <property type="match status" value="1"/>
</dbReference>
<dbReference type="Gene3D" id="1.20.1730.10">
    <property type="entry name" value="Sodium/glucose cotransporter"/>
    <property type="match status" value="1"/>
</dbReference>
<protein>
    <submittedName>
        <fullName evidence="14">Uncharacterized protein</fullName>
    </submittedName>
</protein>
<keyword evidence="5 12" id="KW-0812">Transmembrane</keyword>
<evidence type="ECO:0000256" key="10">
    <source>
        <dbReference type="ARBA" id="ARBA00023201"/>
    </source>
</evidence>
<feature type="transmembrane region" description="Helical" evidence="12">
    <location>
        <begin position="67"/>
        <end position="86"/>
    </location>
</feature>
<dbReference type="GO" id="GO:0015293">
    <property type="term" value="F:symporter activity"/>
    <property type="evidence" value="ECO:0007669"/>
    <property type="project" value="TreeGrafter"/>
</dbReference>
<evidence type="ECO:0000256" key="11">
    <source>
        <dbReference type="RuleBase" id="RU362091"/>
    </source>
</evidence>
<organism evidence="14 15">
    <name type="scientific">Adineta steineri</name>
    <dbReference type="NCBI Taxonomy" id="433720"/>
    <lineage>
        <taxon>Eukaryota</taxon>
        <taxon>Metazoa</taxon>
        <taxon>Spiralia</taxon>
        <taxon>Gnathifera</taxon>
        <taxon>Rotifera</taxon>
        <taxon>Eurotatoria</taxon>
        <taxon>Bdelloidea</taxon>
        <taxon>Adinetida</taxon>
        <taxon>Adinetidae</taxon>
        <taxon>Adineta</taxon>
    </lineage>
</organism>